<dbReference type="EMBL" id="MT143805">
    <property type="protein sequence ID" value="QJB02747.1"/>
    <property type="molecule type" value="Genomic_DNA"/>
</dbReference>
<reference evidence="1" key="1">
    <citation type="submission" date="2020-03" db="EMBL/GenBank/DDBJ databases">
        <title>The deep terrestrial virosphere.</title>
        <authorList>
            <person name="Holmfeldt K."/>
            <person name="Nilsson E."/>
            <person name="Simone D."/>
            <person name="Lopez-Fernandez M."/>
            <person name="Wu X."/>
            <person name="de Brujin I."/>
            <person name="Lundin D."/>
            <person name="Andersson A."/>
            <person name="Bertilsson S."/>
            <person name="Dopson M."/>
        </authorList>
    </citation>
    <scope>NUCLEOTIDE SEQUENCE</scope>
    <source>
        <strain evidence="1">MM171B01081</strain>
    </source>
</reference>
<dbReference type="SUPFAM" id="SSF53448">
    <property type="entry name" value="Nucleotide-diphospho-sugar transferases"/>
    <property type="match status" value="1"/>
</dbReference>
<accession>A0A6M3M4T9</accession>
<sequence length="217" mass="24624">MAWNRAQPMTPIVSSTPVKVAILIPHRDETDYRAWRHRWKDEMEKPPGTSYLESRGLSLTTNRTKLVEMALKTDATHFFFLDDDVMPPPDIIPALLATGQPLACGLYMAKKSKDTRGLAAWMHVNGGYASIDLKQEARYAQVDVTGLGCVMIHRSIFEKLSKPWFVWEPDGVSEDFFFFEKVAKELDVKPMADMTMHCLHIGVFTVDTNGDFNTLEL</sequence>
<gene>
    <name evidence="1" type="ORF">MM171B01081_0002</name>
</gene>
<evidence type="ECO:0008006" key="2">
    <source>
        <dbReference type="Google" id="ProtNLM"/>
    </source>
</evidence>
<protein>
    <recommendedName>
        <fullName evidence="2">Glycosyltransferase</fullName>
    </recommendedName>
</protein>
<evidence type="ECO:0000313" key="1">
    <source>
        <dbReference type="EMBL" id="QJB02747.1"/>
    </source>
</evidence>
<dbReference type="InterPro" id="IPR029044">
    <property type="entry name" value="Nucleotide-diphossugar_trans"/>
</dbReference>
<dbReference type="Gene3D" id="3.90.550.40">
    <property type="match status" value="1"/>
</dbReference>
<dbReference type="AlphaFoldDB" id="A0A6M3M4T9"/>
<organism evidence="1">
    <name type="scientific">viral metagenome</name>
    <dbReference type="NCBI Taxonomy" id="1070528"/>
    <lineage>
        <taxon>unclassified sequences</taxon>
        <taxon>metagenomes</taxon>
        <taxon>organismal metagenomes</taxon>
    </lineage>
</organism>
<name>A0A6M3M4T9_9ZZZZ</name>
<proteinExistence type="predicted"/>